<dbReference type="AlphaFoldDB" id="A0A438GGY0"/>
<dbReference type="Pfam" id="PF00931">
    <property type="entry name" value="NB-ARC"/>
    <property type="match status" value="1"/>
</dbReference>
<dbReference type="InterPro" id="IPR042197">
    <property type="entry name" value="Apaf_helical"/>
</dbReference>
<feature type="domain" description="Disease resistance R13L4/SHOC-2-like LRR" evidence="10">
    <location>
        <begin position="530"/>
        <end position="799"/>
    </location>
</feature>
<dbReference type="Gene3D" id="1.10.8.430">
    <property type="entry name" value="Helical domain of apoptotic protease-activating factors"/>
    <property type="match status" value="1"/>
</dbReference>
<dbReference type="Gene3D" id="3.40.50.300">
    <property type="entry name" value="P-loop containing nucleotide triphosphate hydrolases"/>
    <property type="match status" value="1"/>
</dbReference>
<dbReference type="Proteomes" id="UP000288805">
    <property type="component" value="Unassembled WGS sequence"/>
</dbReference>
<keyword evidence="4" id="KW-0067">ATP-binding</keyword>
<proteinExistence type="predicted"/>
<feature type="coiled-coil region" evidence="5">
    <location>
        <begin position="34"/>
        <end position="85"/>
    </location>
</feature>
<evidence type="ECO:0000256" key="4">
    <source>
        <dbReference type="ARBA" id="ARBA00022840"/>
    </source>
</evidence>
<gene>
    <name evidence="11" type="primary">RGA3_8</name>
    <name evidence="11" type="ORF">CK203_057544</name>
</gene>
<sequence>MEPVSLVILISSIARLIPLLVKGILWLRAFKDDLEKLLRTLRIIQDILTNMDEEQLDLDVMQNWIKDLKDAAYDAEDLVDRLATEAYLRQDQVSLPRGMDFRKIRSQFNTKKLNERFDHIRKNAKFIRCVVPTEGGWTSIPVRPDMSTEGGRTSISFPPDMSTIVGREDDKEKIVDMLLDSNYDTEVGIPVIRIVGMTGMGKTTLAQLVYLDARVVKRFKENRIWVCVTVNFDLSRILRDIMMRSNPNINHTNSSLNQLCEDFQKFVRGKCFLLVLDDVWTDHDEEWKRLLDLLREGAKQSRVLATSQKTEVCHVQYMQITHNLNFLSYDDCWSLFQRTAFGQDDCPSQLVESGTRIVRKCQNLALAVKAMGSFLGRNLDPKNGEESQNLTYGKLRRGSPNLRAPAFSRAETEDLIQFQGQKRMEEIAGEYFNELLTRSFFQSPDVDRKRYRMHDLFHNLAQSISGPYSCLVKEDNTQYDFSEQTRHVSLMCRNVEKPVLDMIDKSKKVRTLLLPSNYLTDFGQALDKRFGRMKYIRVLDLSSSTILDVPNSIQELKLLRYLNLSKTEIRSLPAFLCKLHNLQTLLLLGCVFLLKLPKNIAKLINLRHLELDEVFWYKTTKLPPNIGSLTSLQNLHAFPVWCGDGYGIKELKGMAKLTGSLRISNLENAVNAGEAKLNEKESLDKLVLEWSSRIASALDEAAEVKLQNLVTVSLKYCERCKALSLGALPHLQKLNIKGMQELEELKQSGEYPSLASLKISPCRNPISESPSACDNIVLEDLNEANCSFSSLLELKIYGCPKLETLPQTFTPKKVEIGGCKLLRALPAPESCQQLQHLLLDECEDGTLPHLPQGSLHQGLPQTPLITEEGVSISLQHLVIQGCPILVERCTEDDGGGPDWGKIKDITDREIGSTEVSSSLDLSNQIQDHPKASSTRWHHPFVKYWKESEDIRVAGANCKGKESAEQSSLAKYRGAS</sequence>
<dbReference type="PANTHER" id="PTHR36766:SF40">
    <property type="entry name" value="DISEASE RESISTANCE PROTEIN RGA3"/>
    <property type="match status" value="1"/>
</dbReference>
<dbReference type="GO" id="GO:0043531">
    <property type="term" value="F:ADP binding"/>
    <property type="evidence" value="ECO:0007669"/>
    <property type="project" value="InterPro"/>
</dbReference>
<evidence type="ECO:0000259" key="9">
    <source>
        <dbReference type="Pfam" id="PF23559"/>
    </source>
</evidence>
<dbReference type="SUPFAM" id="SSF52540">
    <property type="entry name" value="P-loop containing nucleoside triphosphate hydrolases"/>
    <property type="match status" value="1"/>
</dbReference>
<protein>
    <submittedName>
        <fullName evidence="11">Putative disease resistance protein RGA3</fullName>
    </submittedName>
</protein>
<dbReference type="SUPFAM" id="SSF52058">
    <property type="entry name" value="L domain-like"/>
    <property type="match status" value="1"/>
</dbReference>
<evidence type="ECO:0000256" key="6">
    <source>
        <dbReference type="SAM" id="MobiDB-lite"/>
    </source>
</evidence>
<dbReference type="GO" id="GO:0005524">
    <property type="term" value="F:ATP binding"/>
    <property type="evidence" value="ECO:0007669"/>
    <property type="project" value="UniProtKB-KW"/>
</dbReference>
<dbReference type="InterPro" id="IPR041118">
    <property type="entry name" value="Rx_N"/>
</dbReference>
<dbReference type="EMBL" id="QGNW01000437">
    <property type="protein sequence ID" value="RVW71460.1"/>
    <property type="molecule type" value="Genomic_DNA"/>
</dbReference>
<dbReference type="PRINTS" id="PR00364">
    <property type="entry name" value="DISEASERSIST"/>
</dbReference>
<dbReference type="Gene3D" id="1.20.5.4130">
    <property type="match status" value="1"/>
</dbReference>
<dbReference type="Gene3D" id="3.80.10.10">
    <property type="entry name" value="Ribonuclease Inhibitor"/>
    <property type="match status" value="1"/>
</dbReference>
<evidence type="ECO:0000256" key="5">
    <source>
        <dbReference type="SAM" id="Coils"/>
    </source>
</evidence>
<dbReference type="Pfam" id="PF23559">
    <property type="entry name" value="WHD_DRP"/>
    <property type="match status" value="1"/>
</dbReference>
<evidence type="ECO:0000313" key="11">
    <source>
        <dbReference type="EMBL" id="RVW71460.1"/>
    </source>
</evidence>
<keyword evidence="3" id="KW-0611">Plant defense</keyword>
<evidence type="ECO:0000256" key="2">
    <source>
        <dbReference type="ARBA" id="ARBA00022741"/>
    </source>
</evidence>
<feature type="region of interest" description="Disordered" evidence="6">
    <location>
        <begin position="141"/>
        <end position="161"/>
    </location>
</feature>
<keyword evidence="5" id="KW-0175">Coiled coil</keyword>
<dbReference type="Pfam" id="PF18052">
    <property type="entry name" value="Rx_N"/>
    <property type="match status" value="1"/>
</dbReference>
<evidence type="ECO:0000259" key="8">
    <source>
        <dbReference type="Pfam" id="PF18052"/>
    </source>
</evidence>
<evidence type="ECO:0000259" key="7">
    <source>
        <dbReference type="Pfam" id="PF00931"/>
    </source>
</evidence>
<feature type="domain" description="Disease resistance protein winged helix" evidence="9">
    <location>
        <begin position="413"/>
        <end position="461"/>
    </location>
</feature>
<keyword evidence="1" id="KW-0677">Repeat</keyword>
<comment type="caution">
    <text evidence="11">The sequence shown here is derived from an EMBL/GenBank/DDBJ whole genome shotgun (WGS) entry which is preliminary data.</text>
</comment>
<feature type="domain" description="Disease resistance N-terminal" evidence="8">
    <location>
        <begin position="12"/>
        <end position="91"/>
    </location>
</feature>
<evidence type="ECO:0000259" key="10">
    <source>
        <dbReference type="Pfam" id="PF23598"/>
    </source>
</evidence>
<dbReference type="InterPro" id="IPR002182">
    <property type="entry name" value="NB-ARC"/>
</dbReference>
<dbReference type="InterPro" id="IPR055414">
    <property type="entry name" value="LRR_R13L4/SHOC2-like"/>
</dbReference>
<evidence type="ECO:0000256" key="1">
    <source>
        <dbReference type="ARBA" id="ARBA00022737"/>
    </source>
</evidence>
<evidence type="ECO:0000313" key="12">
    <source>
        <dbReference type="Proteomes" id="UP000288805"/>
    </source>
</evidence>
<feature type="domain" description="NB-ARC" evidence="7">
    <location>
        <begin position="168"/>
        <end position="345"/>
    </location>
</feature>
<dbReference type="InterPro" id="IPR032675">
    <property type="entry name" value="LRR_dom_sf"/>
</dbReference>
<accession>A0A438GGY0</accession>
<name>A0A438GGY0_VITVI</name>
<dbReference type="Pfam" id="PF23598">
    <property type="entry name" value="LRR_14"/>
    <property type="match status" value="1"/>
</dbReference>
<dbReference type="InterPro" id="IPR058922">
    <property type="entry name" value="WHD_DRP"/>
</dbReference>
<keyword evidence="2" id="KW-0547">Nucleotide-binding</keyword>
<dbReference type="InterPro" id="IPR027417">
    <property type="entry name" value="P-loop_NTPase"/>
</dbReference>
<reference evidence="11 12" key="1">
    <citation type="journal article" date="2018" name="PLoS Genet.">
        <title>Population sequencing reveals clonal diversity and ancestral inbreeding in the grapevine cultivar Chardonnay.</title>
        <authorList>
            <person name="Roach M.J."/>
            <person name="Johnson D.L."/>
            <person name="Bohlmann J."/>
            <person name="van Vuuren H.J."/>
            <person name="Jones S.J."/>
            <person name="Pretorius I.S."/>
            <person name="Schmidt S.A."/>
            <person name="Borneman A.R."/>
        </authorList>
    </citation>
    <scope>NUCLEOTIDE SEQUENCE [LARGE SCALE GENOMIC DNA]</scope>
    <source>
        <strain evidence="12">cv. Chardonnay</strain>
        <tissue evidence="11">Leaf</tissue>
    </source>
</reference>
<organism evidence="11 12">
    <name type="scientific">Vitis vinifera</name>
    <name type="common">Grape</name>
    <dbReference type="NCBI Taxonomy" id="29760"/>
    <lineage>
        <taxon>Eukaryota</taxon>
        <taxon>Viridiplantae</taxon>
        <taxon>Streptophyta</taxon>
        <taxon>Embryophyta</taxon>
        <taxon>Tracheophyta</taxon>
        <taxon>Spermatophyta</taxon>
        <taxon>Magnoliopsida</taxon>
        <taxon>eudicotyledons</taxon>
        <taxon>Gunneridae</taxon>
        <taxon>Pentapetalae</taxon>
        <taxon>rosids</taxon>
        <taxon>Vitales</taxon>
        <taxon>Vitaceae</taxon>
        <taxon>Viteae</taxon>
        <taxon>Vitis</taxon>
    </lineage>
</organism>
<dbReference type="PANTHER" id="PTHR36766">
    <property type="entry name" value="PLANT BROAD-SPECTRUM MILDEW RESISTANCE PROTEIN RPW8"/>
    <property type="match status" value="1"/>
</dbReference>
<dbReference type="GO" id="GO:0006952">
    <property type="term" value="P:defense response"/>
    <property type="evidence" value="ECO:0007669"/>
    <property type="project" value="UniProtKB-KW"/>
</dbReference>
<evidence type="ECO:0000256" key="3">
    <source>
        <dbReference type="ARBA" id="ARBA00022821"/>
    </source>
</evidence>
<dbReference type="GO" id="GO:0051707">
    <property type="term" value="P:response to other organism"/>
    <property type="evidence" value="ECO:0007669"/>
    <property type="project" value="UniProtKB-ARBA"/>
</dbReference>